<gene>
    <name evidence="1" type="ORF">F511_08245</name>
</gene>
<dbReference type="Proteomes" id="UP000250235">
    <property type="component" value="Unassembled WGS sequence"/>
</dbReference>
<protein>
    <submittedName>
        <fullName evidence="1">Uncharacterized protein</fullName>
    </submittedName>
</protein>
<keyword evidence="2" id="KW-1185">Reference proteome</keyword>
<dbReference type="EMBL" id="KV014884">
    <property type="protein sequence ID" value="KZV21480.1"/>
    <property type="molecule type" value="Genomic_DNA"/>
</dbReference>
<reference evidence="1 2" key="1">
    <citation type="journal article" date="2015" name="Proc. Natl. Acad. Sci. U.S.A.">
        <title>The resurrection genome of Boea hygrometrica: A blueprint for survival of dehydration.</title>
        <authorList>
            <person name="Xiao L."/>
            <person name="Yang G."/>
            <person name="Zhang L."/>
            <person name="Yang X."/>
            <person name="Zhao S."/>
            <person name="Ji Z."/>
            <person name="Zhou Q."/>
            <person name="Hu M."/>
            <person name="Wang Y."/>
            <person name="Chen M."/>
            <person name="Xu Y."/>
            <person name="Jin H."/>
            <person name="Xiao X."/>
            <person name="Hu G."/>
            <person name="Bao F."/>
            <person name="Hu Y."/>
            <person name="Wan P."/>
            <person name="Li L."/>
            <person name="Deng X."/>
            <person name="Kuang T."/>
            <person name="Xiang C."/>
            <person name="Zhu J.K."/>
            <person name="Oliver M.J."/>
            <person name="He Y."/>
        </authorList>
    </citation>
    <scope>NUCLEOTIDE SEQUENCE [LARGE SCALE GENOMIC DNA]</scope>
    <source>
        <strain evidence="2">cv. XS01</strain>
    </source>
</reference>
<organism evidence="1 2">
    <name type="scientific">Dorcoceras hygrometricum</name>
    <dbReference type="NCBI Taxonomy" id="472368"/>
    <lineage>
        <taxon>Eukaryota</taxon>
        <taxon>Viridiplantae</taxon>
        <taxon>Streptophyta</taxon>
        <taxon>Embryophyta</taxon>
        <taxon>Tracheophyta</taxon>
        <taxon>Spermatophyta</taxon>
        <taxon>Magnoliopsida</taxon>
        <taxon>eudicotyledons</taxon>
        <taxon>Gunneridae</taxon>
        <taxon>Pentapetalae</taxon>
        <taxon>asterids</taxon>
        <taxon>lamiids</taxon>
        <taxon>Lamiales</taxon>
        <taxon>Gesneriaceae</taxon>
        <taxon>Didymocarpoideae</taxon>
        <taxon>Trichosporeae</taxon>
        <taxon>Loxocarpinae</taxon>
        <taxon>Dorcoceras</taxon>
    </lineage>
</organism>
<name>A0A2Z7AK05_9LAMI</name>
<dbReference type="AlphaFoldDB" id="A0A2Z7AK05"/>
<sequence>MRQRELLEFRTPQHPSFGTNNWGGASPLLARDIPKASLDQRYLRLNTIRDRDQVFPSTTIEEAIFNSPPAATIGDEIFSFSKSDEQTKYVYPAARRRKGIIGRLIWKPRKQSVMLGSDSASRFKWLPKMDSKRRWPNGWC</sequence>
<proteinExistence type="predicted"/>
<evidence type="ECO:0000313" key="2">
    <source>
        <dbReference type="Proteomes" id="UP000250235"/>
    </source>
</evidence>
<dbReference type="OrthoDB" id="1362815at2759"/>
<evidence type="ECO:0000313" key="1">
    <source>
        <dbReference type="EMBL" id="KZV21480.1"/>
    </source>
</evidence>
<accession>A0A2Z7AK05</accession>